<comment type="caution">
    <text evidence="6">The sequence shown here is derived from an EMBL/GenBank/DDBJ whole genome shotgun (WGS) entry which is preliminary data.</text>
</comment>
<dbReference type="InterPro" id="IPR044666">
    <property type="entry name" value="Cyclophilin_A-like"/>
</dbReference>
<dbReference type="PANTHER" id="PTHR45625:SF4">
    <property type="entry name" value="PEPTIDYLPROLYL ISOMERASE DOMAIN AND WD REPEAT-CONTAINING PROTEIN 1"/>
    <property type="match status" value="1"/>
</dbReference>
<evidence type="ECO:0000256" key="1">
    <source>
        <dbReference type="ARBA" id="ARBA00007365"/>
    </source>
</evidence>
<dbReference type="PRINTS" id="PR00153">
    <property type="entry name" value="CSAPPISMRASE"/>
</dbReference>
<dbReference type="PROSITE" id="PS50072">
    <property type="entry name" value="CSA_PPIASE_2"/>
    <property type="match status" value="1"/>
</dbReference>
<dbReference type="InterPro" id="IPR029000">
    <property type="entry name" value="Cyclophilin-like_dom_sf"/>
</dbReference>
<dbReference type="SUPFAM" id="SSF50891">
    <property type="entry name" value="Cyclophilin-like"/>
    <property type="match status" value="2"/>
</dbReference>
<evidence type="ECO:0000256" key="2">
    <source>
        <dbReference type="ARBA" id="ARBA00023110"/>
    </source>
</evidence>
<dbReference type="GO" id="GO:0003755">
    <property type="term" value="F:peptidyl-prolyl cis-trans isomerase activity"/>
    <property type="evidence" value="ECO:0007669"/>
    <property type="project" value="UniProtKB-UniRule"/>
</dbReference>
<evidence type="ECO:0000313" key="6">
    <source>
        <dbReference type="EMBL" id="HJE38420.1"/>
    </source>
</evidence>
<evidence type="ECO:0000259" key="5">
    <source>
        <dbReference type="PROSITE" id="PS50072"/>
    </source>
</evidence>
<dbReference type="Pfam" id="PF00160">
    <property type="entry name" value="Pro_isomerase"/>
    <property type="match status" value="2"/>
</dbReference>
<dbReference type="AlphaFoldDB" id="A0A921E744"/>
<evidence type="ECO:0000256" key="4">
    <source>
        <dbReference type="RuleBase" id="RU363019"/>
    </source>
</evidence>
<gene>
    <name evidence="6" type="ORF">K8V47_01460</name>
</gene>
<evidence type="ECO:0000256" key="3">
    <source>
        <dbReference type="ARBA" id="ARBA00023235"/>
    </source>
</evidence>
<feature type="chain" id="PRO_5038163042" description="Peptidyl-prolyl cis-trans isomerase" evidence="4">
    <location>
        <begin position="23"/>
        <end position="289"/>
    </location>
</feature>
<comment type="similarity">
    <text evidence="1 4">Belongs to the cyclophilin-type PPIase family.</text>
</comment>
<dbReference type="EC" id="5.2.1.8" evidence="4"/>
<dbReference type="EMBL" id="DYXT01000011">
    <property type="protein sequence ID" value="HJE38420.1"/>
    <property type="molecule type" value="Genomic_DNA"/>
</dbReference>
<dbReference type="Gene3D" id="2.40.100.10">
    <property type="entry name" value="Cyclophilin-like"/>
    <property type="match status" value="2"/>
</dbReference>
<dbReference type="InterPro" id="IPR020892">
    <property type="entry name" value="Cyclophilin-type_PPIase_CS"/>
</dbReference>
<dbReference type="GO" id="GO:0006457">
    <property type="term" value="P:protein folding"/>
    <property type="evidence" value="ECO:0007669"/>
    <property type="project" value="InterPro"/>
</dbReference>
<keyword evidence="4" id="KW-0732">Signal</keyword>
<evidence type="ECO:0000313" key="7">
    <source>
        <dbReference type="Proteomes" id="UP000711407"/>
    </source>
</evidence>
<feature type="domain" description="PPIase cyclophilin-type" evidence="5">
    <location>
        <begin position="52"/>
        <end position="286"/>
    </location>
</feature>
<feature type="signal peptide" evidence="4">
    <location>
        <begin position="1"/>
        <end position="22"/>
    </location>
</feature>
<comment type="function">
    <text evidence="4">PPIases accelerate the folding of proteins. It catalyzes the cis-trans isomerization of proline imidic peptide bonds in oligopeptides.</text>
</comment>
<keyword evidence="2 4" id="KW-0697">Rotamase</keyword>
<name>A0A921E744_9BACT</name>
<dbReference type="Proteomes" id="UP000711407">
    <property type="component" value="Unassembled WGS sequence"/>
</dbReference>
<keyword evidence="3 4" id="KW-0413">Isomerase</keyword>
<dbReference type="CDD" id="cd00317">
    <property type="entry name" value="cyclophilin"/>
    <property type="match status" value="1"/>
</dbReference>
<dbReference type="PANTHER" id="PTHR45625">
    <property type="entry name" value="PEPTIDYL-PROLYL CIS-TRANS ISOMERASE-RELATED"/>
    <property type="match status" value="1"/>
</dbReference>
<sequence>MKIHSLLLLALTVIMTSTGCNAQNTQQEMTTDTANTTAASHDATVEFKTTEGDIVLRLYGDTPKHRDNFLKLVKDGYYDGLLFHRVIKDFMVQTGDPDSRNAAKGTMLGTGDPGYTIEAEIVSPKYFNKRGALAAARTGDQVNPERRSSGSQFYIVTGRKFNEQQLKQMEFQLKQQGMQQIFEGLVKQHRDTIMSLRRAKDQAGLQKLQDELVARTEAEGAAMDFSLTPEQREAYMTVGGAPHLDGAYTVFGEVISGMDVIEKIEAVATDRNDRPVDDVKILSAKVVEE</sequence>
<proteinExistence type="inferred from homology"/>
<dbReference type="PROSITE" id="PS51257">
    <property type="entry name" value="PROKAR_LIPOPROTEIN"/>
    <property type="match status" value="1"/>
</dbReference>
<reference evidence="6" key="1">
    <citation type="journal article" date="2021" name="PeerJ">
        <title>Extensive microbial diversity within the chicken gut microbiome revealed by metagenomics and culture.</title>
        <authorList>
            <person name="Gilroy R."/>
            <person name="Ravi A."/>
            <person name="Getino M."/>
            <person name="Pursley I."/>
            <person name="Horton D.L."/>
            <person name="Alikhan N.F."/>
            <person name="Baker D."/>
            <person name="Gharbi K."/>
            <person name="Hall N."/>
            <person name="Watson M."/>
            <person name="Adriaenssens E.M."/>
            <person name="Foster-Nyarko E."/>
            <person name="Jarju S."/>
            <person name="Secka A."/>
            <person name="Antonio M."/>
            <person name="Oren A."/>
            <person name="Chaudhuri R.R."/>
            <person name="La Ragione R."/>
            <person name="Hildebrand F."/>
            <person name="Pallen M.J."/>
        </authorList>
    </citation>
    <scope>NUCLEOTIDE SEQUENCE</scope>
    <source>
        <strain evidence="6">4100</strain>
    </source>
</reference>
<reference evidence="6" key="2">
    <citation type="submission" date="2021-09" db="EMBL/GenBank/DDBJ databases">
        <authorList>
            <person name="Gilroy R."/>
        </authorList>
    </citation>
    <scope>NUCLEOTIDE SEQUENCE</scope>
    <source>
        <strain evidence="6">4100</strain>
    </source>
</reference>
<organism evidence="6 7">
    <name type="scientific">Candidatus Amulumruptor caecigallinarius</name>
    <dbReference type="NCBI Taxonomy" id="2109911"/>
    <lineage>
        <taxon>Bacteria</taxon>
        <taxon>Pseudomonadati</taxon>
        <taxon>Bacteroidota</taxon>
        <taxon>Bacteroidia</taxon>
        <taxon>Bacteroidales</taxon>
        <taxon>Muribaculaceae</taxon>
        <taxon>Candidatus Amulumruptor</taxon>
    </lineage>
</organism>
<dbReference type="PROSITE" id="PS00170">
    <property type="entry name" value="CSA_PPIASE_1"/>
    <property type="match status" value="1"/>
</dbReference>
<dbReference type="InterPro" id="IPR002130">
    <property type="entry name" value="Cyclophilin-type_PPIase_dom"/>
</dbReference>
<protein>
    <recommendedName>
        <fullName evidence="4">Peptidyl-prolyl cis-trans isomerase</fullName>
        <shortName evidence="4">PPIase</shortName>
        <ecNumber evidence="4">5.2.1.8</ecNumber>
    </recommendedName>
</protein>
<comment type="catalytic activity">
    <reaction evidence="4">
        <text>[protein]-peptidylproline (omega=180) = [protein]-peptidylproline (omega=0)</text>
        <dbReference type="Rhea" id="RHEA:16237"/>
        <dbReference type="Rhea" id="RHEA-COMP:10747"/>
        <dbReference type="Rhea" id="RHEA-COMP:10748"/>
        <dbReference type="ChEBI" id="CHEBI:83833"/>
        <dbReference type="ChEBI" id="CHEBI:83834"/>
        <dbReference type="EC" id="5.2.1.8"/>
    </reaction>
</comment>
<accession>A0A921E744</accession>